<dbReference type="eggNOG" id="ENOG502SXGS">
    <property type="taxonomic scope" value="Eukaryota"/>
</dbReference>
<dbReference type="GO" id="GO:0006396">
    <property type="term" value="P:RNA processing"/>
    <property type="evidence" value="ECO:0007669"/>
    <property type="project" value="InterPro"/>
</dbReference>
<dbReference type="SMART" id="SM00535">
    <property type="entry name" value="RIBOc"/>
    <property type="match status" value="1"/>
</dbReference>
<reference evidence="2 3" key="1">
    <citation type="journal article" date="2013" name="PLoS Genet.">
        <title>Comparative genome structure, secondary metabolite, and effector coding capacity across Cochliobolus pathogens.</title>
        <authorList>
            <person name="Condon B.J."/>
            <person name="Leng Y."/>
            <person name="Wu D."/>
            <person name="Bushley K.E."/>
            <person name="Ohm R.A."/>
            <person name="Otillar R."/>
            <person name="Martin J."/>
            <person name="Schackwitz W."/>
            <person name="Grimwood J."/>
            <person name="MohdZainudin N."/>
            <person name="Xue C."/>
            <person name="Wang R."/>
            <person name="Manning V.A."/>
            <person name="Dhillon B."/>
            <person name="Tu Z.J."/>
            <person name="Steffenson B.J."/>
            <person name="Salamov A."/>
            <person name="Sun H."/>
            <person name="Lowry S."/>
            <person name="LaButti K."/>
            <person name="Han J."/>
            <person name="Copeland A."/>
            <person name="Lindquist E."/>
            <person name="Barry K."/>
            <person name="Schmutz J."/>
            <person name="Baker S.E."/>
            <person name="Ciuffetti L.M."/>
            <person name="Grigoriev I.V."/>
            <person name="Zhong S."/>
            <person name="Turgeon B.G."/>
        </authorList>
    </citation>
    <scope>NUCLEOTIDE SEQUENCE [LARGE SCALE GENOMIC DNA]</scope>
    <source>
        <strain evidence="2 3">ATCC 44560</strain>
    </source>
</reference>
<dbReference type="AlphaFoldDB" id="W6YYZ1"/>
<evidence type="ECO:0000313" key="3">
    <source>
        <dbReference type="Proteomes" id="UP000054032"/>
    </source>
</evidence>
<proteinExistence type="predicted"/>
<dbReference type="SUPFAM" id="SSF69065">
    <property type="entry name" value="RNase III domain-like"/>
    <property type="match status" value="1"/>
</dbReference>
<dbReference type="Gene3D" id="1.10.1520.10">
    <property type="entry name" value="Ribonuclease III domain"/>
    <property type="match status" value="1"/>
</dbReference>
<dbReference type="GeneID" id="19121346"/>
<evidence type="ECO:0000313" key="2">
    <source>
        <dbReference type="EMBL" id="EUC42798.1"/>
    </source>
</evidence>
<name>W6YYZ1_COCMI</name>
<gene>
    <name evidence="2" type="ORF">COCMIDRAFT_28652</name>
</gene>
<keyword evidence="3" id="KW-1185">Reference proteome</keyword>
<dbReference type="HOGENOM" id="CLU_000907_3_0_1"/>
<sequence length="181" mass="19900">MSLSFTSQVLEIEAIVDYVFSKKRLAAEAAQMAAPQIAFVEDNAFKVLYNNKRLAILGEAVLARELCSAWFRMRGSHDDALSPAQWTQLRNDLISNDALAHRGYTVGIDQVIITASSTPTVSPKMVAATFGAIIGAVHEDGGDAAVHKVMQHLGFFDHALLTVTSLFFHSHPQHEQRLVMH</sequence>
<protein>
    <recommendedName>
        <fullName evidence="1">RNase III domain-containing protein</fullName>
    </recommendedName>
</protein>
<dbReference type="STRING" id="930090.W6YYZ1"/>
<dbReference type="RefSeq" id="XP_007690689.1">
    <property type="nucleotide sequence ID" value="XM_007692499.1"/>
</dbReference>
<dbReference type="CDD" id="cd00593">
    <property type="entry name" value="RIBOc"/>
    <property type="match status" value="1"/>
</dbReference>
<evidence type="ECO:0000259" key="1">
    <source>
        <dbReference type="PROSITE" id="PS50142"/>
    </source>
</evidence>
<accession>W6YYZ1</accession>
<dbReference type="Pfam" id="PF14622">
    <property type="entry name" value="Ribonucleas_3_3"/>
    <property type="match status" value="1"/>
</dbReference>
<dbReference type="OrthoDB" id="67027at2759"/>
<dbReference type="EMBL" id="KI964049">
    <property type="protein sequence ID" value="EUC42798.1"/>
    <property type="molecule type" value="Genomic_DNA"/>
</dbReference>
<dbReference type="GO" id="GO:0004525">
    <property type="term" value="F:ribonuclease III activity"/>
    <property type="evidence" value="ECO:0007669"/>
    <property type="project" value="InterPro"/>
</dbReference>
<dbReference type="InterPro" id="IPR000999">
    <property type="entry name" value="RNase_III_dom"/>
</dbReference>
<dbReference type="KEGG" id="bor:COCMIDRAFT_28652"/>
<dbReference type="PROSITE" id="PS50142">
    <property type="entry name" value="RNASE_3_2"/>
    <property type="match status" value="1"/>
</dbReference>
<organism evidence="2 3">
    <name type="scientific">Bipolaris oryzae ATCC 44560</name>
    <dbReference type="NCBI Taxonomy" id="930090"/>
    <lineage>
        <taxon>Eukaryota</taxon>
        <taxon>Fungi</taxon>
        <taxon>Dikarya</taxon>
        <taxon>Ascomycota</taxon>
        <taxon>Pezizomycotina</taxon>
        <taxon>Dothideomycetes</taxon>
        <taxon>Pleosporomycetidae</taxon>
        <taxon>Pleosporales</taxon>
        <taxon>Pleosporineae</taxon>
        <taxon>Pleosporaceae</taxon>
        <taxon>Bipolaris</taxon>
    </lineage>
</organism>
<dbReference type="InterPro" id="IPR036389">
    <property type="entry name" value="RNase_III_sf"/>
</dbReference>
<dbReference type="Proteomes" id="UP000054032">
    <property type="component" value="Unassembled WGS sequence"/>
</dbReference>
<feature type="domain" description="RNase III" evidence="1">
    <location>
        <begin position="81"/>
        <end position="142"/>
    </location>
</feature>